<organism evidence="1 2">
    <name type="scientific">Tuber magnatum</name>
    <name type="common">white Piedmont truffle</name>
    <dbReference type="NCBI Taxonomy" id="42249"/>
    <lineage>
        <taxon>Eukaryota</taxon>
        <taxon>Fungi</taxon>
        <taxon>Dikarya</taxon>
        <taxon>Ascomycota</taxon>
        <taxon>Pezizomycotina</taxon>
        <taxon>Pezizomycetes</taxon>
        <taxon>Pezizales</taxon>
        <taxon>Tuberaceae</taxon>
        <taxon>Tuber</taxon>
    </lineage>
</organism>
<sequence>MKVDFEVLIKPYCDQMINKSAPPANGKMIAYFNCWKVHKSTTLLDWLKATYEWLIIVFVPAG</sequence>
<accession>A0A317SKG3</accession>
<reference evidence="1 2" key="1">
    <citation type="submission" date="2018-03" db="EMBL/GenBank/DDBJ databases">
        <title>Genomes of Pezizomycetes fungi and the evolution of truffles.</title>
        <authorList>
            <person name="Murat C."/>
            <person name="Payen T."/>
            <person name="Noel B."/>
            <person name="Kuo A."/>
            <person name="Martin F.M."/>
        </authorList>
    </citation>
    <scope>NUCLEOTIDE SEQUENCE [LARGE SCALE GENOMIC DNA]</scope>
    <source>
        <strain evidence="1">091103-1</strain>
    </source>
</reference>
<comment type="caution">
    <text evidence="1">The sequence shown here is derived from an EMBL/GenBank/DDBJ whole genome shotgun (WGS) entry which is preliminary data.</text>
</comment>
<dbReference type="Proteomes" id="UP000246991">
    <property type="component" value="Unassembled WGS sequence"/>
</dbReference>
<dbReference type="AlphaFoldDB" id="A0A317SKG3"/>
<evidence type="ECO:0000313" key="2">
    <source>
        <dbReference type="Proteomes" id="UP000246991"/>
    </source>
</evidence>
<dbReference type="EMBL" id="PYWC01000067">
    <property type="protein sequence ID" value="PWW74090.1"/>
    <property type="molecule type" value="Genomic_DNA"/>
</dbReference>
<evidence type="ECO:0000313" key="1">
    <source>
        <dbReference type="EMBL" id="PWW74090.1"/>
    </source>
</evidence>
<protein>
    <submittedName>
        <fullName evidence="1">Uncharacterized protein</fullName>
    </submittedName>
</protein>
<proteinExistence type="predicted"/>
<dbReference type="OrthoDB" id="5423775at2759"/>
<name>A0A317SKG3_9PEZI</name>
<keyword evidence="2" id="KW-1185">Reference proteome</keyword>
<gene>
    <name evidence="1" type="ORF">C7212DRAFT_210999</name>
</gene>